<name>A0A160TPN7_9ZZZZ</name>
<accession>A0A160TPN7</accession>
<evidence type="ECO:0000313" key="1">
    <source>
        <dbReference type="EMBL" id="CUS45924.1"/>
    </source>
</evidence>
<sequence length="557" mass="60173">MSLPTTIQTAVGQSLVHKVSRLFNGSLSDVLTELLQNARRAAATHVDIRSYDLAGHPTLVVRDDGSGIDDPVKLVTLGDSGWNADIADREDPAGMGVFSLAGHRVEIRSFSRSAAQGWRVVVTPDAWETGAPLAVEPFDISAGTEIHIDFPENWETALDRVVAHCALHYPLPVFLHGDVQPRIDFLAEAIHVEPWQGCRIGVFRGLGNRPLDCPRINFHGLTVGCDFPLVSEADHHEPWSVKVDIVDSPALQLVLPARKEMVQNKTLEALKIAAERAIFRAFAARESHRLSFASWRRASDLGVQMPEAAAWLEAWAPQTADGHGLPSGEPVVDEPMALLDNYEPDIDQGAAQALSSSSPLGRRPVRARNAFAGSWYDAAPRVAEISFAIDTGDRIQRYADEDVLPADLVSGRVDSITLDVTIELPDAPGTSENHLLPVDALVCRNGGYGSLDEAVVLVGRTAAITPGTLAWLIDASCFSYDEDHDSDSWDTQHRAFEQAARHIANEILLGEEQALLERIRDAIADEVVWLIPAGGSISVIAGAGALTLSFLPDAASG</sequence>
<dbReference type="InterPro" id="IPR036890">
    <property type="entry name" value="HATPase_C_sf"/>
</dbReference>
<dbReference type="Gene3D" id="3.30.565.10">
    <property type="entry name" value="Histidine kinase-like ATPase, C-terminal domain"/>
    <property type="match status" value="1"/>
</dbReference>
<reference evidence="1" key="1">
    <citation type="submission" date="2015-10" db="EMBL/GenBank/DDBJ databases">
        <authorList>
            <person name="Gilbert D.G."/>
        </authorList>
    </citation>
    <scope>NUCLEOTIDE SEQUENCE</scope>
</reference>
<dbReference type="AlphaFoldDB" id="A0A160TPN7"/>
<protein>
    <recommendedName>
        <fullName evidence="2">ATP-binding protein</fullName>
    </recommendedName>
</protein>
<evidence type="ECO:0008006" key="2">
    <source>
        <dbReference type="Google" id="ProtNLM"/>
    </source>
</evidence>
<dbReference type="EMBL" id="CZQE01000315">
    <property type="protein sequence ID" value="CUS45924.1"/>
    <property type="molecule type" value="Genomic_DNA"/>
</dbReference>
<organism evidence="1">
    <name type="scientific">hydrothermal vent metagenome</name>
    <dbReference type="NCBI Taxonomy" id="652676"/>
    <lineage>
        <taxon>unclassified sequences</taxon>
        <taxon>metagenomes</taxon>
        <taxon>ecological metagenomes</taxon>
    </lineage>
</organism>
<proteinExistence type="predicted"/>
<gene>
    <name evidence="1" type="ORF">MGWOODY_Smn3172</name>
</gene>
<dbReference type="SUPFAM" id="SSF55874">
    <property type="entry name" value="ATPase domain of HSP90 chaperone/DNA topoisomerase II/histidine kinase"/>
    <property type="match status" value="1"/>
</dbReference>